<keyword evidence="2" id="KW-1185">Reference proteome</keyword>
<organism evidence="1 2">
    <name type="scientific">Streptomyces cyanogenus</name>
    <dbReference type="NCBI Taxonomy" id="80860"/>
    <lineage>
        <taxon>Bacteria</taxon>
        <taxon>Bacillati</taxon>
        <taxon>Actinomycetota</taxon>
        <taxon>Actinomycetes</taxon>
        <taxon>Kitasatosporales</taxon>
        <taxon>Streptomycetaceae</taxon>
        <taxon>Streptomyces</taxon>
    </lineage>
</organism>
<evidence type="ECO:0000313" key="1">
    <source>
        <dbReference type="EMBL" id="QTE00590.1"/>
    </source>
</evidence>
<dbReference type="Pfam" id="PF15594">
    <property type="entry name" value="Imm50"/>
    <property type="match status" value="1"/>
</dbReference>
<reference evidence="1 2" key="1">
    <citation type="submission" date="2021-03" db="EMBL/GenBank/DDBJ databases">
        <title>Complete genome sequence of Streptomyces cyanogenus S136, producer of anticancer angucycline landomycin A.</title>
        <authorList>
            <person name="Hrab P."/>
            <person name="Ruckert C."/>
            <person name="Busche T."/>
            <person name="Ostash I."/>
            <person name="Kalinowski J."/>
            <person name="Fedorenko V."/>
            <person name="Yushchuk O."/>
            <person name="Ostash B."/>
        </authorList>
    </citation>
    <scope>NUCLEOTIDE SEQUENCE [LARGE SCALE GENOMIC DNA]</scope>
    <source>
        <strain evidence="1 2">S136</strain>
    </source>
</reference>
<dbReference type="Proteomes" id="UP000663908">
    <property type="component" value="Chromosome"/>
</dbReference>
<sequence length="129" mass="14117">MSWTSFLQSSQGIDAVYQGSAPELTGVHVREVVLNEDGPTLKLRLDLPRYPDQPPKKWKAQGFNTVQIEVSFSGLRSLTLEGFGTDVNADMSLHREDGIILNVSSSTMQLSATAEVAFISKLTAYANEV</sequence>
<proteinExistence type="predicted"/>
<accession>A0ABX7U0Y0</accession>
<dbReference type="EMBL" id="CP071839">
    <property type="protein sequence ID" value="QTE00590.1"/>
    <property type="molecule type" value="Genomic_DNA"/>
</dbReference>
<protein>
    <recommendedName>
        <fullName evidence="3">Immunity protein 50 of polymorphic toxin system</fullName>
    </recommendedName>
</protein>
<name>A0ABX7U0Y0_STRCY</name>
<evidence type="ECO:0008006" key="3">
    <source>
        <dbReference type="Google" id="ProtNLM"/>
    </source>
</evidence>
<dbReference type="InterPro" id="IPR028957">
    <property type="entry name" value="Imm50"/>
</dbReference>
<evidence type="ECO:0000313" key="2">
    <source>
        <dbReference type="Proteomes" id="UP000663908"/>
    </source>
</evidence>
<gene>
    <name evidence="1" type="ORF">S1361_24880</name>
</gene>